<feature type="region of interest" description="Disordered" evidence="1">
    <location>
        <begin position="85"/>
        <end position="260"/>
    </location>
</feature>
<feature type="compositionally biased region" description="Polar residues" evidence="1">
    <location>
        <begin position="153"/>
        <end position="216"/>
    </location>
</feature>
<dbReference type="GO" id="GO:0043622">
    <property type="term" value="P:cortical microtubule organization"/>
    <property type="evidence" value="ECO:0007669"/>
    <property type="project" value="TreeGrafter"/>
</dbReference>
<accession>A0A1J3JUH7</accession>
<dbReference type="PANTHER" id="PTHR31949">
    <property type="entry name" value="GASTRIC MUCIN-LIKE PROTEIN"/>
    <property type="match status" value="1"/>
</dbReference>
<feature type="region of interest" description="Disordered" evidence="1">
    <location>
        <begin position="317"/>
        <end position="348"/>
    </location>
</feature>
<evidence type="ECO:0000256" key="1">
    <source>
        <dbReference type="SAM" id="MobiDB-lite"/>
    </source>
</evidence>
<feature type="compositionally biased region" description="Polar residues" evidence="1">
    <location>
        <begin position="132"/>
        <end position="145"/>
    </location>
</feature>
<name>A0A1J3JUH7_NOCCA</name>
<organism evidence="2">
    <name type="scientific">Noccaea caerulescens</name>
    <name type="common">Alpine penny-cress</name>
    <name type="synonym">Thlaspi caerulescens</name>
    <dbReference type="NCBI Taxonomy" id="107243"/>
    <lineage>
        <taxon>Eukaryota</taxon>
        <taxon>Viridiplantae</taxon>
        <taxon>Streptophyta</taxon>
        <taxon>Embryophyta</taxon>
        <taxon>Tracheophyta</taxon>
        <taxon>Spermatophyta</taxon>
        <taxon>Magnoliopsida</taxon>
        <taxon>eudicotyledons</taxon>
        <taxon>Gunneridae</taxon>
        <taxon>Pentapetalae</taxon>
        <taxon>rosids</taxon>
        <taxon>malvids</taxon>
        <taxon>Brassicales</taxon>
        <taxon>Brassicaceae</taxon>
        <taxon>Coluteocarpeae</taxon>
        <taxon>Noccaea</taxon>
    </lineage>
</organism>
<feature type="compositionally biased region" description="Polar residues" evidence="1">
    <location>
        <begin position="317"/>
        <end position="333"/>
    </location>
</feature>
<reference evidence="2" key="1">
    <citation type="submission" date="2016-07" db="EMBL/GenBank/DDBJ databases">
        <title>De novo transcriptome assembly of four accessions of the metal hyperaccumulator plant Noccaea caerulescens.</title>
        <authorList>
            <person name="Blande D."/>
            <person name="Halimaa P."/>
            <person name="Tervahauta A.I."/>
            <person name="Aarts M.G."/>
            <person name="Karenlampi S.O."/>
        </authorList>
    </citation>
    <scope>NUCLEOTIDE SEQUENCE</scope>
</reference>
<proteinExistence type="predicted"/>
<dbReference type="GO" id="GO:0055028">
    <property type="term" value="C:cortical microtubule"/>
    <property type="evidence" value="ECO:0007669"/>
    <property type="project" value="TreeGrafter"/>
</dbReference>
<sequence>MGMENVMARDGDEELSLFLEIRRREKIQSVSSLPEPGSNSVSKTSTKSLAKSCVQLRRSAVEKFLGSENNKSDYEWLLAAPETLGEKEAQESSMVKLNEPKARSTAALKPRVENIPQEPVTRSVKASKPTPRLNSSTALSKQANTVAEPKPSSKPSRQATSPTSRATLPSTKQTNSARLSIPDSRTSSVKSNPRATTLNRSTSVGKSVPSSKSASLTIREMPARPVSASRGRRAYSSGDRSTSRGRVYSSGDRSTERSKISNDVNPVLMGTQMVERVVNMRKIPPPKQDDNMSSGFGRNLSRSSLDMALRHMNIRSSITGNLRVTSDAPTSSMDKNKIKNKNESSPSS</sequence>
<evidence type="ECO:0000313" key="2">
    <source>
        <dbReference type="EMBL" id="JAU96078.1"/>
    </source>
</evidence>
<dbReference type="AlphaFoldDB" id="A0A1J3JUH7"/>
<gene>
    <name evidence="2" type="ORF">MP_TR3270_c0_g1_i1_g.9077</name>
</gene>
<dbReference type="EMBL" id="GEVM01009860">
    <property type="protein sequence ID" value="JAU96078.1"/>
    <property type="molecule type" value="Transcribed_RNA"/>
</dbReference>
<dbReference type="PANTHER" id="PTHR31949:SF15">
    <property type="entry name" value="ENDOCHITINASE A-LIKE ISOFORM X1"/>
    <property type="match status" value="1"/>
</dbReference>
<protein>
    <submittedName>
        <fullName evidence="2">Uncharacterized protein</fullName>
    </submittedName>
</protein>
<feature type="region of interest" description="Disordered" evidence="1">
    <location>
        <begin position="28"/>
        <end position="49"/>
    </location>
</feature>